<organism evidence="2 3">
    <name type="scientific">Lentisphaera profundi</name>
    <dbReference type="NCBI Taxonomy" id="1658616"/>
    <lineage>
        <taxon>Bacteria</taxon>
        <taxon>Pseudomonadati</taxon>
        <taxon>Lentisphaerota</taxon>
        <taxon>Lentisphaeria</taxon>
        <taxon>Lentisphaerales</taxon>
        <taxon>Lentisphaeraceae</taxon>
        <taxon>Lentisphaera</taxon>
    </lineage>
</organism>
<dbReference type="SUPFAM" id="SSF51126">
    <property type="entry name" value="Pectin lyase-like"/>
    <property type="match status" value="1"/>
</dbReference>
<evidence type="ECO:0000313" key="2">
    <source>
        <dbReference type="EMBL" id="WDE96480.1"/>
    </source>
</evidence>
<feature type="domain" description="Rhamnogalacturonase A/B/Epimerase-like pectate lyase" evidence="1">
    <location>
        <begin position="63"/>
        <end position="137"/>
    </location>
</feature>
<dbReference type="GO" id="GO:0016787">
    <property type="term" value="F:hydrolase activity"/>
    <property type="evidence" value="ECO:0007669"/>
    <property type="project" value="UniProtKB-KW"/>
</dbReference>
<dbReference type="Pfam" id="PF12708">
    <property type="entry name" value="Pect-lyase_RHGA_epim"/>
    <property type="match status" value="1"/>
</dbReference>
<proteinExistence type="predicted"/>
<reference evidence="2 3" key="1">
    <citation type="submission" date="2023-02" db="EMBL/GenBank/DDBJ databases">
        <title>Genome sequence of Lentisphaera profundi SAORIC-696.</title>
        <authorList>
            <person name="Kim e."/>
            <person name="Cho J.-C."/>
            <person name="Choi A."/>
            <person name="Kang I."/>
        </authorList>
    </citation>
    <scope>NUCLEOTIDE SEQUENCE [LARGE SCALE GENOMIC DNA]</scope>
    <source>
        <strain evidence="2 3">SAORIC-696</strain>
    </source>
</reference>
<keyword evidence="2" id="KW-0378">Hydrolase</keyword>
<dbReference type="InterPro" id="IPR011050">
    <property type="entry name" value="Pectin_lyase_fold/virulence"/>
</dbReference>
<evidence type="ECO:0000313" key="3">
    <source>
        <dbReference type="Proteomes" id="UP001214250"/>
    </source>
</evidence>
<sequence length="511" mass="57065">MNLKLQFFIICIQLSSLLLGVGQHSSLWGKEGELWTPKSQLPDFSFAGYHSGEKAIPRVPITTNVTDYGAIPNSGKDGTQAFIKAIEQTESGVIFIPAGHYILSDILWIKKSNIALRGAGPEKTILEFRPDLEDVRPNMGKTTSGKATSNYSWSGGFIWIKGSYREKFISKITQEAERGSYSISVANPAKLKVGQYITIELREDKNKSLIKYLYSGDSGDITNLKKTVKTKFTTKITAVNTQEILIERPLPFDIKLTWNPFIKTFNPSVSESGVEDLSITFPNTAYQGHFSERGKNGIALNSVANCWVRNVHFQNCDSGLYMHGQFCTAMDLVFKSDRLKLKNNHMGYTGHHGLSAGLDCLFENFDFQTHFIHDLGLSHANRGNVFKNGRGLNLSLDHHRQAPYENLFSNLDAGIGSDLWRCGGGKGLGKHCGARGTFWNIRTEKKIKFPKDDFGPPSLNFIGLNFKKDLAPSMFKHEDIQPQKLIPADIHSAQLQKRLRKKSSSASNKNH</sequence>
<accession>A0ABY7VQL4</accession>
<dbReference type="InterPro" id="IPR024535">
    <property type="entry name" value="RHGA/B-epi-like_pectate_lyase"/>
</dbReference>
<dbReference type="Proteomes" id="UP001214250">
    <property type="component" value="Chromosome 1"/>
</dbReference>
<dbReference type="EMBL" id="CP117811">
    <property type="protein sequence ID" value="WDE96480.1"/>
    <property type="molecule type" value="Genomic_DNA"/>
</dbReference>
<keyword evidence="3" id="KW-1185">Reference proteome</keyword>
<dbReference type="Gene3D" id="2.160.20.10">
    <property type="entry name" value="Single-stranded right-handed beta-helix, Pectin lyase-like"/>
    <property type="match status" value="1"/>
</dbReference>
<name>A0ABY7VQL4_9BACT</name>
<protein>
    <submittedName>
        <fullName evidence="2">Glycosyl hydrolase family 28-related protein</fullName>
    </submittedName>
</protein>
<dbReference type="RefSeq" id="WP_274150545.1">
    <property type="nucleotide sequence ID" value="NZ_CP117811.1"/>
</dbReference>
<gene>
    <name evidence="2" type="ORF">PQO03_00685</name>
</gene>
<evidence type="ECO:0000259" key="1">
    <source>
        <dbReference type="Pfam" id="PF12708"/>
    </source>
</evidence>
<dbReference type="InterPro" id="IPR012334">
    <property type="entry name" value="Pectin_lyas_fold"/>
</dbReference>